<evidence type="ECO:0000313" key="16">
    <source>
        <dbReference type="Proteomes" id="UP000593567"/>
    </source>
</evidence>
<feature type="transmembrane region" description="Helical" evidence="12">
    <location>
        <begin position="241"/>
        <end position="265"/>
    </location>
</feature>
<dbReference type="CDD" id="cd03244">
    <property type="entry name" value="ABCC_MRP_domain2"/>
    <property type="match status" value="1"/>
</dbReference>
<feature type="region of interest" description="Disordered" evidence="11">
    <location>
        <begin position="179"/>
        <end position="212"/>
    </location>
</feature>
<feature type="transmembrane region" description="Helical" evidence="12">
    <location>
        <begin position="324"/>
        <end position="347"/>
    </location>
</feature>
<keyword evidence="6" id="KW-0547">Nucleotide-binding</keyword>
<accession>A0A7J7JG35</accession>
<evidence type="ECO:0000313" key="15">
    <source>
        <dbReference type="EMBL" id="KAF6024594.1"/>
    </source>
</evidence>
<keyword evidence="10" id="KW-0325">Glycoprotein</keyword>
<evidence type="ECO:0000256" key="3">
    <source>
        <dbReference type="ARBA" id="ARBA00022448"/>
    </source>
</evidence>
<dbReference type="FunFam" id="3.40.50.300:FF:000074">
    <property type="entry name" value="Multidrug resistance-associated protein 5 isoform 1"/>
    <property type="match status" value="1"/>
</dbReference>
<dbReference type="Gene3D" id="1.20.1560.10">
    <property type="entry name" value="ABC transporter type 1, transmembrane domain"/>
    <property type="match status" value="1"/>
</dbReference>
<dbReference type="Gene3D" id="3.40.50.300">
    <property type="entry name" value="P-loop containing nucleotide triphosphate hydrolases"/>
    <property type="match status" value="2"/>
</dbReference>
<dbReference type="InterPro" id="IPR003439">
    <property type="entry name" value="ABC_transporter-like_ATP-bd"/>
</dbReference>
<dbReference type="GO" id="GO:0005524">
    <property type="term" value="F:ATP binding"/>
    <property type="evidence" value="ECO:0007669"/>
    <property type="project" value="UniProtKB-KW"/>
</dbReference>
<dbReference type="InterPro" id="IPR027417">
    <property type="entry name" value="P-loop_NTPase"/>
</dbReference>
<evidence type="ECO:0000256" key="9">
    <source>
        <dbReference type="ARBA" id="ARBA00023136"/>
    </source>
</evidence>
<dbReference type="InterPro" id="IPR050173">
    <property type="entry name" value="ABC_transporter_C-like"/>
</dbReference>
<dbReference type="Proteomes" id="UP000593567">
    <property type="component" value="Unassembled WGS sequence"/>
</dbReference>
<evidence type="ECO:0000256" key="11">
    <source>
        <dbReference type="SAM" id="MobiDB-lite"/>
    </source>
</evidence>
<feature type="transmembrane region" description="Helical" evidence="12">
    <location>
        <begin position="512"/>
        <end position="533"/>
    </location>
</feature>
<dbReference type="PANTHER" id="PTHR24223">
    <property type="entry name" value="ATP-BINDING CASSETTE SUB-FAMILY C"/>
    <property type="match status" value="1"/>
</dbReference>
<evidence type="ECO:0000256" key="7">
    <source>
        <dbReference type="ARBA" id="ARBA00022840"/>
    </source>
</evidence>
<keyword evidence="7" id="KW-0067">ATP-binding</keyword>
<protein>
    <submittedName>
        <fullName evidence="15">ABCC5</fullName>
    </submittedName>
</protein>
<dbReference type="GO" id="GO:0140359">
    <property type="term" value="F:ABC-type transporter activity"/>
    <property type="evidence" value="ECO:0007669"/>
    <property type="project" value="InterPro"/>
</dbReference>
<dbReference type="PROSITE" id="PS50893">
    <property type="entry name" value="ABC_TRANSPORTER_2"/>
    <property type="match status" value="1"/>
</dbReference>
<evidence type="ECO:0000256" key="8">
    <source>
        <dbReference type="ARBA" id="ARBA00022989"/>
    </source>
</evidence>
<dbReference type="SUPFAM" id="SSF52540">
    <property type="entry name" value="P-loop containing nucleoside triphosphate hydrolases"/>
    <property type="match status" value="2"/>
</dbReference>
<dbReference type="EMBL" id="VXIV02002556">
    <property type="protein sequence ID" value="KAF6024594.1"/>
    <property type="molecule type" value="Genomic_DNA"/>
</dbReference>
<evidence type="ECO:0000259" key="14">
    <source>
        <dbReference type="PROSITE" id="PS50929"/>
    </source>
</evidence>
<proteinExistence type="inferred from homology"/>
<dbReference type="AlphaFoldDB" id="A0A7J7JG35"/>
<dbReference type="PROSITE" id="PS50929">
    <property type="entry name" value="ABC_TM1F"/>
    <property type="match status" value="1"/>
</dbReference>
<keyword evidence="8 12" id="KW-1133">Transmembrane helix</keyword>
<name>A0A7J7JG35_BUGNE</name>
<feature type="transmembrane region" description="Helical" evidence="12">
    <location>
        <begin position="408"/>
        <end position="436"/>
    </location>
</feature>
<comment type="similarity">
    <text evidence="2">Belongs to the ABC transporter superfamily. ABCC family. Conjugate transporter (TC 3.A.1.208) subfamily.</text>
</comment>
<keyword evidence="16" id="KW-1185">Reference proteome</keyword>
<keyword evidence="4 12" id="KW-0812">Transmembrane</keyword>
<evidence type="ECO:0000256" key="12">
    <source>
        <dbReference type="SAM" id="Phobius"/>
    </source>
</evidence>
<evidence type="ECO:0000256" key="1">
    <source>
        <dbReference type="ARBA" id="ARBA00004127"/>
    </source>
</evidence>
<dbReference type="InterPro" id="IPR011527">
    <property type="entry name" value="ABC1_TM_dom"/>
</dbReference>
<dbReference type="CDD" id="cd18599">
    <property type="entry name" value="ABC_6TM_MRP5_8_9_D2"/>
    <property type="match status" value="1"/>
</dbReference>
<dbReference type="PANTHER" id="PTHR24223:SF447">
    <property type="entry name" value="MULTIDRUG RESISTANCE-ASSOCIATED PROTEIN 5"/>
    <property type="match status" value="1"/>
</dbReference>
<comment type="subcellular location">
    <subcellularLocation>
        <location evidence="1">Endomembrane system</location>
        <topology evidence="1">Multi-pass membrane protein</topology>
    </subcellularLocation>
</comment>
<dbReference type="InterPro" id="IPR036640">
    <property type="entry name" value="ABC1_TM_sf"/>
</dbReference>
<comment type="caution">
    <text evidence="15">The sequence shown here is derived from an EMBL/GenBank/DDBJ whole genome shotgun (WGS) entry which is preliminary data.</text>
</comment>
<feature type="compositionally biased region" description="Acidic residues" evidence="11">
    <location>
        <begin position="195"/>
        <end position="208"/>
    </location>
</feature>
<dbReference type="Pfam" id="PF00664">
    <property type="entry name" value="ABC_membrane"/>
    <property type="match status" value="1"/>
</dbReference>
<feature type="domain" description="ABC transmembrane type-1" evidence="14">
    <location>
        <begin position="245"/>
        <end position="564"/>
    </location>
</feature>
<gene>
    <name evidence="15" type="ORF">EB796_017096</name>
</gene>
<dbReference type="InterPro" id="IPR003593">
    <property type="entry name" value="AAA+_ATPase"/>
</dbReference>
<dbReference type="Pfam" id="PF00005">
    <property type="entry name" value="ABC_tran"/>
    <property type="match status" value="2"/>
</dbReference>
<reference evidence="15" key="1">
    <citation type="submission" date="2020-06" db="EMBL/GenBank/DDBJ databases">
        <title>Draft genome of Bugula neritina, a colonial animal packing powerful symbionts and potential medicines.</title>
        <authorList>
            <person name="Rayko M."/>
        </authorList>
    </citation>
    <scope>NUCLEOTIDE SEQUENCE [LARGE SCALE GENOMIC DNA]</scope>
    <source>
        <strain evidence="15">Kwan_BN1</strain>
    </source>
</reference>
<dbReference type="GO" id="GO:0012505">
    <property type="term" value="C:endomembrane system"/>
    <property type="evidence" value="ECO:0007669"/>
    <property type="project" value="UniProtKB-SubCell"/>
</dbReference>
<keyword evidence="9 12" id="KW-0472">Membrane</keyword>
<dbReference type="GO" id="GO:0016887">
    <property type="term" value="F:ATP hydrolysis activity"/>
    <property type="evidence" value="ECO:0007669"/>
    <property type="project" value="InterPro"/>
</dbReference>
<dbReference type="SUPFAM" id="SSF90123">
    <property type="entry name" value="ABC transporter transmembrane region"/>
    <property type="match status" value="1"/>
</dbReference>
<dbReference type="SMART" id="SM00382">
    <property type="entry name" value="AAA"/>
    <property type="match status" value="1"/>
</dbReference>
<evidence type="ECO:0000256" key="10">
    <source>
        <dbReference type="ARBA" id="ARBA00023180"/>
    </source>
</evidence>
<evidence type="ECO:0000259" key="13">
    <source>
        <dbReference type="PROSITE" id="PS50893"/>
    </source>
</evidence>
<keyword evidence="3" id="KW-0813">Transport</keyword>
<evidence type="ECO:0000256" key="6">
    <source>
        <dbReference type="ARBA" id="ARBA00022741"/>
    </source>
</evidence>
<evidence type="ECO:0000256" key="2">
    <source>
        <dbReference type="ARBA" id="ARBA00009726"/>
    </source>
</evidence>
<dbReference type="PROSITE" id="PS00211">
    <property type="entry name" value="ABC_TRANSPORTER_1"/>
    <property type="match status" value="2"/>
</dbReference>
<dbReference type="InterPro" id="IPR017871">
    <property type="entry name" value="ABC_transporter-like_CS"/>
</dbReference>
<dbReference type="GO" id="GO:0016020">
    <property type="term" value="C:membrane"/>
    <property type="evidence" value="ECO:0007669"/>
    <property type="project" value="InterPro"/>
</dbReference>
<organism evidence="15 16">
    <name type="scientific">Bugula neritina</name>
    <name type="common">Brown bryozoan</name>
    <name type="synonym">Sertularia neritina</name>
    <dbReference type="NCBI Taxonomy" id="10212"/>
    <lineage>
        <taxon>Eukaryota</taxon>
        <taxon>Metazoa</taxon>
        <taxon>Spiralia</taxon>
        <taxon>Lophotrochozoa</taxon>
        <taxon>Bryozoa</taxon>
        <taxon>Gymnolaemata</taxon>
        <taxon>Cheilostomatida</taxon>
        <taxon>Flustrina</taxon>
        <taxon>Buguloidea</taxon>
        <taxon>Bugulidae</taxon>
        <taxon>Bugula</taxon>
    </lineage>
</organism>
<evidence type="ECO:0000256" key="4">
    <source>
        <dbReference type="ARBA" id="ARBA00022692"/>
    </source>
</evidence>
<feature type="domain" description="ABC transporter" evidence="13">
    <location>
        <begin position="602"/>
        <end position="836"/>
    </location>
</feature>
<dbReference type="OrthoDB" id="6500128at2759"/>
<keyword evidence="5" id="KW-0677">Repeat</keyword>
<dbReference type="FunFam" id="1.20.1560.10:FF:000015">
    <property type="entry name" value="multidrug resistance-associated protein 5 isoform X1"/>
    <property type="match status" value="1"/>
</dbReference>
<sequence>MNATVRENIIFGNEFDSQWYNEVVDACALRSDFNQFTAGDQTEIGERGINLSGGQKQRISIARAVYSKPDIILLDDPLSAVDVLVGEHIFNRVLKGLLQHKSILFATHQLQFLPGCHYVLVMKEGKIIEEGTHEGLMTNSYGEYAHLIRSFHNAKEKEDADDNNEKADLEEGRDKKLKKKASFKKPRQLSIASDSTDDMESEMEEGEETPLTGKLTKEEELRQEQVSSAAYISYIKAAGGFLLALLVSLLMLVYTGFLSFTNYWLSVWTGAGGGMRVLNLLIEELSSLSGAVMNMSVNINGSAHFVIAESDRMVDNPHLKFYQLVYGLCMIGLVIATLSNAMTYVMFCLRASTSLHEQMFRKLVSCPMRFFDVTPSGQIINRFSKDTDEMDSSIPFISDQFFKIATSILSATVIISIAAPFFLLVVLVIGALFIFLSKFCEKGIQLTKKIDNVTKSPLFSHIATTVQGVGTIQAYKQEAQFLKRFNHLEDKNNMAVFLFDATTRWSSVRLDAVCLLITLATFFLVTLIPSNLLTPALAAMALTYSMNIGDLMQFTVRSAIEVGARFSSVERVHSYIENLEEDAPYTIEGNVPSLIWPDKGAIKFENVDVRYREGLPLVLKNITLDIKPQEKIGIVGRTGSGKSSLGLALFRMLELAGGSITIDGIDISTIGLEDLRSKLSIIPQDPVLFMGTVRYNLDPFNVYSDGDLWSALEKCNVKHTIKNLERKLEAPVVENGENFSVGERQLLCMARALLRHSKILLLDEATAAIDTETDSLIQETLKEAFADCTMLTIAHRLNTVVNDDRILVLDDGEVLEFDTPAALLANKNSSFAKMMLVQESQKQEAVNIVYST</sequence>
<evidence type="ECO:0000256" key="5">
    <source>
        <dbReference type="ARBA" id="ARBA00022737"/>
    </source>
</evidence>